<dbReference type="AlphaFoldDB" id="A0A7W7YWQ0"/>
<comment type="caution">
    <text evidence="2">The sequence shown here is derived from an EMBL/GenBank/DDBJ whole genome shotgun (WGS) entry which is preliminary data.</text>
</comment>
<name>A0A7W7YWQ0_9HYPH</name>
<dbReference type="RefSeq" id="WP_184144957.1">
    <property type="nucleotide sequence ID" value="NZ_JACHIK010000010.1"/>
</dbReference>
<evidence type="ECO:0000313" key="3">
    <source>
        <dbReference type="Proteomes" id="UP000535406"/>
    </source>
</evidence>
<feature type="domain" description="Methyltransferase type 11" evidence="1">
    <location>
        <begin position="56"/>
        <end position="149"/>
    </location>
</feature>
<dbReference type="Proteomes" id="UP000535406">
    <property type="component" value="Unassembled WGS sequence"/>
</dbReference>
<keyword evidence="3" id="KW-1185">Reference proteome</keyword>
<dbReference type="PANTHER" id="PTHR43464">
    <property type="entry name" value="METHYLTRANSFERASE"/>
    <property type="match status" value="1"/>
</dbReference>
<dbReference type="InterPro" id="IPR013216">
    <property type="entry name" value="Methyltransf_11"/>
</dbReference>
<dbReference type="GO" id="GO:0008757">
    <property type="term" value="F:S-adenosylmethionine-dependent methyltransferase activity"/>
    <property type="evidence" value="ECO:0007669"/>
    <property type="project" value="InterPro"/>
</dbReference>
<dbReference type="GO" id="GO:0032259">
    <property type="term" value="P:methylation"/>
    <property type="evidence" value="ECO:0007669"/>
    <property type="project" value="UniProtKB-KW"/>
</dbReference>
<sequence length="276" mass="30825">MEMRNRDLKEDIREYWTRRSATFDLAFGHRIPPGPELDAWAAAVRQAIGPAPQRVLELACGTGEVTNVLLSLGHEVTALDFSEAMLGVARAKHAGNARARFLLADAERTMELDQAYDAVICRHLVWTLTEPEQALADWFRVLKPGGTLLVFDGDWTKPTPIGRIASLAVRAIERFIGHDPYYDGAMSEKHADIMTRLPFSDGLTAERVEPLVAAAGFADIRFPSHRPIAAAQRRNADLRNRLRTRFYRRFVLTASRPRDIDGPDLNALPQAEGRSS</sequence>
<reference evidence="2 3" key="1">
    <citation type="submission" date="2020-08" db="EMBL/GenBank/DDBJ databases">
        <title>Genomic Encyclopedia of Type Strains, Phase IV (KMG-IV): sequencing the most valuable type-strain genomes for metagenomic binning, comparative biology and taxonomic classification.</title>
        <authorList>
            <person name="Goeker M."/>
        </authorList>
    </citation>
    <scope>NUCLEOTIDE SEQUENCE [LARGE SCALE GENOMIC DNA]</scope>
    <source>
        <strain evidence="2 3">DSM 21319</strain>
    </source>
</reference>
<dbReference type="SUPFAM" id="SSF53335">
    <property type="entry name" value="S-adenosyl-L-methionine-dependent methyltransferases"/>
    <property type="match status" value="1"/>
</dbReference>
<dbReference type="Gene3D" id="3.40.50.150">
    <property type="entry name" value="Vaccinia Virus protein VP39"/>
    <property type="match status" value="1"/>
</dbReference>
<dbReference type="CDD" id="cd02440">
    <property type="entry name" value="AdoMet_MTases"/>
    <property type="match status" value="1"/>
</dbReference>
<organism evidence="2 3">
    <name type="scientific">Shinella fusca</name>
    <dbReference type="NCBI Taxonomy" id="544480"/>
    <lineage>
        <taxon>Bacteria</taxon>
        <taxon>Pseudomonadati</taxon>
        <taxon>Pseudomonadota</taxon>
        <taxon>Alphaproteobacteria</taxon>
        <taxon>Hyphomicrobiales</taxon>
        <taxon>Rhizobiaceae</taxon>
        <taxon>Shinella</taxon>
    </lineage>
</organism>
<keyword evidence="2" id="KW-0808">Transferase</keyword>
<dbReference type="PANTHER" id="PTHR43464:SF94">
    <property type="entry name" value="MALONYL-[ACYL-CARRIER PROTEIN] O-METHYLTRANSFERASE"/>
    <property type="match status" value="1"/>
</dbReference>
<proteinExistence type="predicted"/>
<evidence type="ECO:0000313" key="2">
    <source>
        <dbReference type="EMBL" id="MBB5043590.1"/>
    </source>
</evidence>
<protein>
    <submittedName>
        <fullName evidence="2">Ubiquinone/menaquinone biosynthesis C-methylase UbiE</fullName>
    </submittedName>
</protein>
<dbReference type="Pfam" id="PF08241">
    <property type="entry name" value="Methyltransf_11"/>
    <property type="match status" value="1"/>
</dbReference>
<evidence type="ECO:0000259" key="1">
    <source>
        <dbReference type="Pfam" id="PF08241"/>
    </source>
</evidence>
<dbReference type="EMBL" id="JACHIK010000010">
    <property type="protein sequence ID" value="MBB5043590.1"/>
    <property type="molecule type" value="Genomic_DNA"/>
</dbReference>
<keyword evidence="2" id="KW-0830">Ubiquinone</keyword>
<dbReference type="InterPro" id="IPR029063">
    <property type="entry name" value="SAM-dependent_MTases_sf"/>
</dbReference>
<keyword evidence="2" id="KW-0489">Methyltransferase</keyword>
<gene>
    <name evidence="2" type="ORF">HNQ66_003000</name>
</gene>
<accession>A0A7W7YWQ0</accession>